<protein>
    <submittedName>
        <fullName evidence="2">YesL family protein</fullName>
    </submittedName>
</protein>
<dbReference type="EMBL" id="JAKTTI010000004">
    <property type="protein sequence ID" value="MCH1624613.1"/>
    <property type="molecule type" value="Genomic_DNA"/>
</dbReference>
<accession>A0AAW5DX43</accession>
<dbReference type="AlphaFoldDB" id="A0AAW5DX43"/>
<feature type="transmembrane region" description="Helical" evidence="1">
    <location>
        <begin position="23"/>
        <end position="49"/>
    </location>
</feature>
<feature type="transmembrane region" description="Helical" evidence="1">
    <location>
        <begin position="175"/>
        <end position="196"/>
    </location>
</feature>
<feature type="transmembrane region" description="Helical" evidence="1">
    <location>
        <begin position="145"/>
        <end position="169"/>
    </location>
</feature>
<evidence type="ECO:0000313" key="3">
    <source>
        <dbReference type="Proteomes" id="UP001431131"/>
    </source>
</evidence>
<keyword evidence="1" id="KW-1133">Transmembrane helix</keyword>
<keyword evidence="1" id="KW-0472">Membrane</keyword>
<keyword evidence="1" id="KW-0812">Transmembrane</keyword>
<proteinExistence type="predicted"/>
<dbReference type="RefSeq" id="WP_240253184.1">
    <property type="nucleotide sequence ID" value="NZ_JAKTTI010000004.1"/>
</dbReference>
<dbReference type="Pfam" id="PF04854">
    <property type="entry name" value="DUF624"/>
    <property type="match status" value="1"/>
</dbReference>
<gene>
    <name evidence="2" type="ORF">MJG50_04680</name>
</gene>
<sequence length="215" mass="24493">MNKTVNRIYSATEWIAKFAYVNLLWIGFSLLGLVVLGFFPATISMFAVIRKWIRSETDIPIFQTFWSTYKSEFIRGNGLGLLVIVVGGLIVLDLAFMRNSGNSFISVIHIPLYLFMLAAVMTIFYLFPVYVHYELKLFQMIKNSFFMMLIHPIENLVMISGLAAMFFVVKFIPGLGFFFGGSLSAAIIMATGFLAFNKIDKRQKQNSIINEMKDK</sequence>
<reference evidence="2" key="1">
    <citation type="submission" date="2022-02" db="EMBL/GenBank/DDBJ databases">
        <title>Fredinandcohnia quinoae sp. nov. isolated from Chenopodium quinoa seeds.</title>
        <authorList>
            <person name="Saati-Santamaria Z."/>
            <person name="Flores-Felix J.D."/>
            <person name="Igual J.M."/>
            <person name="Velazquez E."/>
            <person name="Garcia-Fraile P."/>
            <person name="Martinez-Molina E."/>
        </authorList>
    </citation>
    <scope>NUCLEOTIDE SEQUENCE</scope>
    <source>
        <strain evidence="2">SECRCQ15</strain>
    </source>
</reference>
<name>A0AAW5DX43_9BACI</name>
<evidence type="ECO:0000313" key="2">
    <source>
        <dbReference type="EMBL" id="MCH1624613.1"/>
    </source>
</evidence>
<feature type="transmembrane region" description="Helical" evidence="1">
    <location>
        <begin position="110"/>
        <end position="133"/>
    </location>
</feature>
<evidence type="ECO:0000256" key="1">
    <source>
        <dbReference type="SAM" id="Phobius"/>
    </source>
</evidence>
<dbReference type="InterPro" id="IPR006938">
    <property type="entry name" value="DUF624"/>
</dbReference>
<feature type="transmembrane region" description="Helical" evidence="1">
    <location>
        <begin position="79"/>
        <end position="98"/>
    </location>
</feature>
<keyword evidence="3" id="KW-1185">Reference proteome</keyword>
<organism evidence="2 3">
    <name type="scientific">Fredinandcohnia quinoae</name>
    <dbReference type="NCBI Taxonomy" id="2918902"/>
    <lineage>
        <taxon>Bacteria</taxon>
        <taxon>Bacillati</taxon>
        <taxon>Bacillota</taxon>
        <taxon>Bacilli</taxon>
        <taxon>Bacillales</taxon>
        <taxon>Bacillaceae</taxon>
        <taxon>Fredinandcohnia</taxon>
    </lineage>
</organism>
<comment type="caution">
    <text evidence="2">The sequence shown here is derived from an EMBL/GenBank/DDBJ whole genome shotgun (WGS) entry which is preliminary data.</text>
</comment>
<dbReference type="Proteomes" id="UP001431131">
    <property type="component" value="Unassembled WGS sequence"/>
</dbReference>